<dbReference type="AlphaFoldDB" id="A0A6S6U713"/>
<dbReference type="EMBL" id="CACVAT010000440">
    <property type="protein sequence ID" value="CAA6827549.1"/>
    <property type="molecule type" value="Genomic_DNA"/>
</dbReference>
<gene>
    <name evidence="8" type="ORF">HELGO_WM19350</name>
</gene>
<evidence type="ECO:0000313" key="8">
    <source>
        <dbReference type="EMBL" id="CAA6827549.1"/>
    </source>
</evidence>
<feature type="transmembrane region" description="Helical" evidence="7">
    <location>
        <begin position="111"/>
        <end position="132"/>
    </location>
</feature>
<organism evidence="8">
    <name type="scientific">uncultured Thiotrichaceae bacterium</name>
    <dbReference type="NCBI Taxonomy" id="298394"/>
    <lineage>
        <taxon>Bacteria</taxon>
        <taxon>Pseudomonadati</taxon>
        <taxon>Pseudomonadota</taxon>
        <taxon>Gammaproteobacteria</taxon>
        <taxon>Thiotrichales</taxon>
        <taxon>Thiotrichaceae</taxon>
        <taxon>environmental samples</taxon>
    </lineage>
</organism>
<proteinExistence type="inferred from homology"/>
<evidence type="ECO:0000256" key="2">
    <source>
        <dbReference type="ARBA" id="ARBA00006386"/>
    </source>
</evidence>
<comment type="similarity">
    <text evidence="2">Belongs to the UPF0718 family.</text>
</comment>
<evidence type="ECO:0000256" key="4">
    <source>
        <dbReference type="ARBA" id="ARBA00022692"/>
    </source>
</evidence>
<dbReference type="Pfam" id="PF03773">
    <property type="entry name" value="ArsP_1"/>
    <property type="match status" value="1"/>
</dbReference>
<dbReference type="GO" id="GO:0005886">
    <property type="term" value="C:plasma membrane"/>
    <property type="evidence" value="ECO:0007669"/>
    <property type="project" value="UniProtKB-SubCell"/>
</dbReference>
<feature type="transmembrane region" description="Helical" evidence="7">
    <location>
        <begin position="314"/>
        <end position="332"/>
    </location>
</feature>
<sequence>MMNFLNNLLELSLEAAPWLVLGFALGGLMKALIPTTFLQRHLSGNGIASISKAALLGAPLPLCSCGVIPAALGLRKAGASKPATASFLVSTPETGIDSISITYALMGPLMAIVRPVAALISAITAGILVALFGEEEQKPVISANTSTHCCSSESPPANTESLPQQAWAGIQYAFTQLLDDISFWLAIGMVFAALTQTFLPADFLAQWGQGVVAMLVMILVGIPMYICATASTPVAAGLMMAGMSPGVALVFLLTGPATNISTLGIIQRELGQRSMWLYLSAVAITAVISGLLLDVIVNSWQIDITTQLHAGHDGFHAIISWACLLLIIALVLRNYPLKLRQQFSDVTAER</sequence>
<dbReference type="NCBIfam" id="NF033936">
    <property type="entry name" value="CuZnOut_SO0444"/>
    <property type="match status" value="1"/>
</dbReference>
<feature type="transmembrane region" description="Helical" evidence="7">
    <location>
        <begin position="15"/>
        <end position="33"/>
    </location>
</feature>
<evidence type="ECO:0000256" key="7">
    <source>
        <dbReference type="SAM" id="Phobius"/>
    </source>
</evidence>
<keyword evidence="6 7" id="KW-0472">Membrane</keyword>
<keyword evidence="4 7" id="KW-0812">Transmembrane</keyword>
<accession>A0A6S6U713</accession>
<reference evidence="8" key="1">
    <citation type="submission" date="2020-01" db="EMBL/GenBank/DDBJ databases">
        <authorList>
            <person name="Meier V. D."/>
            <person name="Meier V D."/>
        </authorList>
    </citation>
    <scope>NUCLEOTIDE SEQUENCE</scope>
    <source>
        <strain evidence="8">HLG_WM_MAG_09</strain>
    </source>
</reference>
<feature type="transmembrane region" description="Helical" evidence="7">
    <location>
        <begin position="211"/>
        <end position="228"/>
    </location>
</feature>
<keyword evidence="3" id="KW-1003">Cell membrane</keyword>
<dbReference type="InterPro" id="IPR052923">
    <property type="entry name" value="UPF0718"/>
</dbReference>
<feature type="transmembrane region" description="Helical" evidence="7">
    <location>
        <begin position="181"/>
        <end position="199"/>
    </location>
</feature>
<evidence type="ECO:0000256" key="5">
    <source>
        <dbReference type="ARBA" id="ARBA00022989"/>
    </source>
</evidence>
<comment type="subcellular location">
    <subcellularLocation>
        <location evidence="1">Cell membrane</location>
        <topology evidence="1">Multi-pass membrane protein</topology>
    </subcellularLocation>
</comment>
<evidence type="ECO:0000256" key="6">
    <source>
        <dbReference type="ARBA" id="ARBA00023136"/>
    </source>
</evidence>
<keyword evidence="5 7" id="KW-1133">Transmembrane helix</keyword>
<dbReference type="PANTHER" id="PTHR34184">
    <property type="entry name" value="UPF0718 PROTEIN YCGR"/>
    <property type="match status" value="1"/>
</dbReference>
<protein>
    <submittedName>
        <fullName evidence="8">Transporter</fullName>
    </submittedName>
</protein>
<evidence type="ECO:0000256" key="1">
    <source>
        <dbReference type="ARBA" id="ARBA00004651"/>
    </source>
</evidence>
<dbReference type="PANTHER" id="PTHR34184:SF4">
    <property type="entry name" value="UPF0718 PROTEIN YCGR"/>
    <property type="match status" value="1"/>
</dbReference>
<evidence type="ECO:0000256" key="3">
    <source>
        <dbReference type="ARBA" id="ARBA00022475"/>
    </source>
</evidence>
<name>A0A6S6U713_9GAMM</name>
<feature type="transmembrane region" description="Helical" evidence="7">
    <location>
        <begin position="276"/>
        <end position="302"/>
    </location>
</feature>
<dbReference type="InterPro" id="IPR005524">
    <property type="entry name" value="DUF318"/>
</dbReference>